<name>A0A1Y2DNM5_9PEZI</name>
<accession>A0A1Y2DNM5</accession>
<feature type="transmembrane region" description="Helical" evidence="1">
    <location>
        <begin position="85"/>
        <end position="105"/>
    </location>
</feature>
<keyword evidence="3" id="KW-1185">Reference proteome</keyword>
<dbReference type="Proteomes" id="UP000193689">
    <property type="component" value="Unassembled WGS sequence"/>
</dbReference>
<organism evidence="2 3">
    <name type="scientific">Pseudomassariella vexata</name>
    <dbReference type="NCBI Taxonomy" id="1141098"/>
    <lineage>
        <taxon>Eukaryota</taxon>
        <taxon>Fungi</taxon>
        <taxon>Dikarya</taxon>
        <taxon>Ascomycota</taxon>
        <taxon>Pezizomycotina</taxon>
        <taxon>Sordariomycetes</taxon>
        <taxon>Xylariomycetidae</taxon>
        <taxon>Amphisphaeriales</taxon>
        <taxon>Pseudomassariaceae</taxon>
        <taxon>Pseudomassariella</taxon>
    </lineage>
</organism>
<gene>
    <name evidence="2" type="ORF">BCR38DRAFT_47144</name>
</gene>
<comment type="caution">
    <text evidence="2">The sequence shown here is derived from an EMBL/GenBank/DDBJ whole genome shotgun (WGS) entry which is preliminary data.</text>
</comment>
<reference evidence="2 3" key="1">
    <citation type="submission" date="2016-07" db="EMBL/GenBank/DDBJ databases">
        <title>Pervasive Adenine N6-methylation of Active Genes in Fungi.</title>
        <authorList>
            <consortium name="DOE Joint Genome Institute"/>
            <person name="Mondo S.J."/>
            <person name="Dannebaum R.O."/>
            <person name="Kuo R.C."/>
            <person name="Labutti K."/>
            <person name="Haridas S."/>
            <person name="Kuo A."/>
            <person name="Salamov A."/>
            <person name="Ahrendt S.R."/>
            <person name="Lipzen A."/>
            <person name="Sullivan W."/>
            <person name="Andreopoulos W.B."/>
            <person name="Clum A."/>
            <person name="Lindquist E."/>
            <person name="Daum C."/>
            <person name="Ramamoorthy G.K."/>
            <person name="Gryganskyi A."/>
            <person name="Culley D."/>
            <person name="Magnuson J.K."/>
            <person name="James T.Y."/>
            <person name="O'Malley M.A."/>
            <person name="Stajich J.E."/>
            <person name="Spatafora J.W."/>
            <person name="Visel A."/>
            <person name="Grigoriev I.V."/>
        </authorList>
    </citation>
    <scope>NUCLEOTIDE SEQUENCE [LARGE SCALE GENOMIC DNA]</scope>
    <source>
        <strain evidence="2 3">CBS 129021</strain>
    </source>
</reference>
<evidence type="ECO:0000313" key="2">
    <source>
        <dbReference type="EMBL" id="ORY60807.1"/>
    </source>
</evidence>
<evidence type="ECO:0000313" key="3">
    <source>
        <dbReference type="Proteomes" id="UP000193689"/>
    </source>
</evidence>
<evidence type="ECO:0000256" key="1">
    <source>
        <dbReference type="SAM" id="Phobius"/>
    </source>
</evidence>
<dbReference type="AlphaFoldDB" id="A0A1Y2DNM5"/>
<dbReference type="EMBL" id="MCFJ01000011">
    <property type="protein sequence ID" value="ORY60807.1"/>
    <property type="molecule type" value="Genomic_DNA"/>
</dbReference>
<dbReference type="GeneID" id="63779073"/>
<sequence>MTCARGEPCRPLIVGTTTPAPRASVNILSHGTWLQVSDIHQSLYCCRMSRIPDRGSSTGDHGQGTTNQTLYPDFDYPHLPSSQCIPILFLATPTFFPLILLLLCAEFQNSKTTSKPNYWTSPRKSSRRVQAFLSRYELQKASVEFRSLDYCSRRGIAVAHIFSSSTLLYMAHCPFSRL</sequence>
<keyword evidence="1" id="KW-0472">Membrane</keyword>
<keyword evidence="1" id="KW-0812">Transmembrane</keyword>
<dbReference type="InParanoid" id="A0A1Y2DNM5"/>
<protein>
    <submittedName>
        <fullName evidence="2">Uncharacterized protein</fullName>
    </submittedName>
</protein>
<keyword evidence="1" id="KW-1133">Transmembrane helix</keyword>
<dbReference type="RefSeq" id="XP_040713034.1">
    <property type="nucleotide sequence ID" value="XM_040862861.1"/>
</dbReference>
<proteinExistence type="predicted"/>